<organism evidence="1 2">
    <name type="scientific">Methanosuratincola subterraneus</name>
    <dbReference type="NCBI Taxonomy" id="2593994"/>
    <lineage>
        <taxon>Archaea</taxon>
        <taxon>Thermoproteota</taxon>
        <taxon>Methanosuratincolia</taxon>
        <taxon>Candidatus Methanomethylicales</taxon>
        <taxon>Candidatus Methanomethylicaceae</taxon>
        <taxon>Candidatus Methanosuratincola (ex Vanwonterghem et al. 2016)</taxon>
    </lineage>
</organism>
<reference evidence="1 2" key="1">
    <citation type="submission" date="2018-12" db="EMBL/GenBank/DDBJ databases">
        <title>The complete genome of the methanogenic archaea of the candidate phylum Verstraetearchaeota, obtained from the metagenome of underground thermal water.</title>
        <authorList>
            <person name="Kadnikov V.V."/>
            <person name="Mardanov A.V."/>
            <person name="Beletsky A.V."/>
            <person name="Karnachuk O.V."/>
            <person name="Ravin N.V."/>
        </authorList>
    </citation>
    <scope>NUCLEOTIDE SEQUENCE [LARGE SCALE GENOMIC DNA]</scope>
    <source>
        <strain evidence="1">Ch88</strain>
    </source>
</reference>
<dbReference type="AlphaFoldDB" id="A0A444L7R8"/>
<gene>
    <name evidence="1" type="ORF">Metus_0406</name>
</gene>
<name>A0A444L7R8_METS7</name>
<proteinExistence type="predicted"/>
<accession>A0A444L7R8</accession>
<dbReference type="Proteomes" id="UP000288215">
    <property type="component" value="Unassembled WGS sequence"/>
</dbReference>
<protein>
    <recommendedName>
        <fullName evidence="3">RCK N-terminal domain-containing protein</fullName>
    </recommendedName>
</protein>
<evidence type="ECO:0008006" key="3">
    <source>
        <dbReference type="Google" id="ProtNLM"/>
    </source>
</evidence>
<comment type="caution">
    <text evidence="1">The sequence shown here is derived from an EMBL/GenBank/DDBJ whole genome shotgun (WGS) entry which is preliminary data.</text>
</comment>
<dbReference type="EMBL" id="RXGA01000002">
    <property type="protein sequence ID" value="RWX73627.1"/>
    <property type="molecule type" value="Genomic_DNA"/>
</dbReference>
<evidence type="ECO:0000313" key="2">
    <source>
        <dbReference type="Proteomes" id="UP000288215"/>
    </source>
</evidence>
<evidence type="ECO:0000313" key="1">
    <source>
        <dbReference type="EMBL" id="RWX73627.1"/>
    </source>
</evidence>
<sequence>MLILGGGKYGTIALNRLRGRSERIIVVDIDPDCQAGKYAERIFLGNADPGKGSSLVLGDGASFLSRLIDRGDVPDFVILTIPKNVMAALFISWAESLGMKVLFDPDWMLDVAKRFPEKWIVAKDQIFGVLVASYARDHVCLDGCTQPEVCPVSGERREKSMIELAKSSVEGDFVRIFESRLLESDVGGVEGCAILEAYREFSSRAHSGMRIAIGTACRCHAIVNFMRLA</sequence>